<organism evidence="2 3">
    <name type="scientific">Terrimicrobium sacchariphilum</name>
    <dbReference type="NCBI Taxonomy" id="690879"/>
    <lineage>
        <taxon>Bacteria</taxon>
        <taxon>Pseudomonadati</taxon>
        <taxon>Verrucomicrobiota</taxon>
        <taxon>Terrimicrobiia</taxon>
        <taxon>Terrimicrobiales</taxon>
        <taxon>Terrimicrobiaceae</taxon>
        <taxon>Terrimicrobium</taxon>
    </lineage>
</organism>
<dbReference type="InterPro" id="IPR012338">
    <property type="entry name" value="Beta-lactam/transpept-like"/>
</dbReference>
<accession>A0A146G679</accession>
<dbReference type="Gene3D" id="3.40.710.10">
    <property type="entry name" value="DD-peptidase/beta-lactamase superfamily"/>
    <property type="match status" value="1"/>
</dbReference>
<dbReference type="InterPro" id="IPR050789">
    <property type="entry name" value="Diverse_Enzym_Activities"/>
</dbReference>
<sequence>MMSSRLPDSPDTVAASALPPLMRPLPSYLAARQSNPVFPAGRWITPTPDAPVIPPEIVRKALEVLQSVVGAEGNSGTMIVHRGYLLWAGENVSHKGHVWSCTKSINSICLGLLWDDGRCSPDDLAARYLPSLARDYPEVTLRHMATFTSGIHLEALSLDPGPPNFAVGAAMHYSQELDLLAYILTRIAGEPLSELFRRRIADPIGMSPAGWEWKSVNTRDGLPINGGAGMPENGMYMTAENLARLGWLFANNGKWDGRELISKRYIEHACVARVSPHTPMHDPADWYHQLPGRYGLSWWTNGVDSTGRRLWPSAPDNTFAAQGNNNNICIIVPEWQLVIVRTAQDKVIDVALFDGVFKALSETPRS</sequence>
<dbReference type="InParanoid" id="A0A146G679"/>
<keyword evidence="3" id="KW-1185">Reference proteome</keyword>
<dbReference type="STRING" id="690879.TSACC_2624"/>
<feature type="domain" description="Beta-lactamase-related" evidence="1">
    <location>
        <begin position="98"/>
        <end position="345"/>
    </location>
</feature>
<dbReference type="PANTHER" id="PTHR43283:SF7">
    <property type="entry name" value="BETA-LACTAMASE-RELATED DOMAIN-CONTAINING PROTEIN"/>
    <property type="match status" value="1"/>
</dbReference>
<evidence type="ECO:0000313" key="2">
    <source>
        <dbReference type="EMBL" id="GAT32226.1"/>
    </source>
</evidence>
<dbReference type="EMBL" id="BDCO01000002">
    <property type="protein sequence ID" value="GAT32226.1"/>
    <property type="molecule type" value="Genomic_DNA"/>
</dbReference>
<comment type="caution">
    <text evidence="2">The sequence shown here is derived from an EMBL/GenBank/DDBJ whole genome shotgun (WGS) entry which is preliminary data.</text>
</comment>
<reference evidence="3" key="1">
    <citation type="journal article" date="2017" name="Genome Announc.">
        <title>Draft Genome Sequence of Terrimicrobium sacchariphilum NM-5T, a Facultative Anaerobic Soil Bacterium of the Class Spartobacteria.</title>
        <authorList>
            <person name="Qiu Y.L."/>
            <person name="Tourlousse D.M."/>
            <person name="Matsuura N."/>
            <person name="Ohashi A."/>
            <person name="Sekiguchi Y."/>
        </authorList>
    </citation>
    <scope>NUCLEOTIDE SEQUENCE [LARGE SCALE GENOMIC DNA]</scope>
    <source>
        <strain evidence="3">NM-5</strain>
    </source>
</reference>
<evidence type="ECO:0000313" key="3">
    <source>
        <dbReference type="Proteomes" id="UP000076023"/>
    </source>
</evidence>
<proteinExistence type="predicted"/>
<dbReference type="AlphaFoldDB" id="A0A146G679"/>
<name>A0A146G679_TERSA</name>
<protein>
    <submittedName>
        <fullName evidence="2">CubicO group peptidase, beta-lactamase class C family</fullName>
    </submittedName>
</protein>
<evidence type="ECO:0000259" key="1">
    <source>
        <dbReference type="Pfam" id="PF00144"/>
    </source>
</evidence>
<dbReference type="InterPro" id="IPR001466">
    <property type="entry name" value="Beta-lactam-related"/>
</dbReference>
<gene>
    <name evidence="2" type="ORF">TSACC_2624</name>
</gene>
<dbReference type="RefSeq" id="WP_084400163.1">
    <property type="nucleotide sequence ID" value="NZ_BDCO01000002.1"/>
</dbReference>
<dbReference type="Pfam" id="PF00144">
    <property type="entry name" value="Beta-lactamase"/>
    <property type="match status" value="1"/>
</dbReference>
<dbReference type="OrthoDB" id="9773047at2"/>
<dbReference type="SUPFAM" id="SSF56601">
    <property type="entry name" value="beta-lactamase/transpeptidase-like"/>
    <property type="match status" value="1"/>
</dbReference>
<dbReference type="PANTHER" id="PTHR43283">
    <property type="entry name" value="BETA-LACTAMASE-RELATED"/>
    <property type="match status" value="1"/>
</dbReference>
<dbReference type="Proteomes" id="UP000076023">
    <property type="component" value="Unassembled WGS sequence"/>
</dbReference>